<reference evidence="1 2" key="1">
    <citation type="submission" date="2013-11" db="EMBL/GenBank/DDBJ databases">
        <title>Genome sequencing of Stegodyphus mimosarum.</title>
        <authorList>
            <person name="Bechsgaard J."/>
        </authorList>
    </citation>
    <scope>NUCLEOTIDE SEQUENCE [LARGE SCALE GENOMIC DNA]</scope>
</reference>
<name>A0A087V0U6_STEMI</name>
<organism evidence="1 2">
    <name type="scientific">Stegodyphus mimosarum</name>
    <name type="common">African social velvet spider</name>
    <dbReference type="NCBI Taxonomy" id="407821"/>
    <lineage>
        <taxon>Eukaryota</taxon>
        <taxon>Metazoa</taxon>
        <taxon>Ecdysozoa</taxon>
        <taxon>Arthropoda</taxon>
        <taxon>Chelicerata</taxon>
        <taxon>Arachnida</taxon>
        <taxon>Araneae</taxon>
        <taxon>Araneomorphae</taxon>
        <taxon>Entelegynae</taxon>
        <taxon>Eresoidea</taxon>
        <taxon>Eresidae</taxon>
        <taxon>Stegodyphus</taxon>
    </lineage>
</organism>
<evidence type="ECO:0000313" key="2">
    <source>
        <dbReference type="Proteomes" id="UP000054359"/>
    </source>
</evidence>
<proteinExistence type="predicted"/>
<dbReference type="AlphaFoldDB" id="A0A087V0U6"/>
<dbReference type="Proteomes" id="UP000054359">
    <property type="component" value="Unassembled WGS sequence"/>
</dbReference>
<protein>
    <submittedName>
        <fullName evidence="1">Uncharacterized protein</fullName>
    </submittedName>
</protein>
<evidence type="ECO:0000313" key="1">
    <source>
        <dbReference type="EMBL" id="KFM83235.1"/>
    </source>
</evidence>
<dbReference type="EMBL" id="KL815155">
    <property type="protein sequence ID" value="KFM83235.1"/>
    <property type="molecule type" value="Genomic_DNA"/>
</dbReference>
<keyword evidence="2" id="KW-1185">Reference proteome</keyword>
<accession>A0A087V0U6</accession>
<gene>
    <name evidence="1" type="ORF">X975_00604</name>
</gene>
<dbReference type="OrthoDB" id="7452077at2759"/>
<dbReference type="OMA" id="SWYEREI"/>
<sequence length="153" mass="18231">MELILHFEGFYDSQESFTVKELAYSDGTSQGVFVFKPPFPWKMLTEKEKRTAVWASDYYHGLSWYEREIPYSYFPWILHMLTEPFSVIWVRGETKRRFLEKWLQISISSILGQKILKYNKCVVCPNHTNGFSHCALQKVIWYHDYLKAQKSGK</sequence>
<feature type="non-terminal residue" evidence="1">
    <location>
        <position position="153"/>
    </location>
</feature>